<dbReference type="GO" id="GO:0060003">
    <property type="term" value="P:copper ion export"/>
    <property type="evidence" value="ECO:0007669"/>
    <property type="project" value="UniProtKB-ARBA"/>
</dbReference>
<dbReference type="GO" id="GO:0043682">
    <property type="term" value="F:P-type divalent copper transporter activity"/>
    <property type="evidence" value="ECO:0007669"/>
    <property type="project" value="TreeGrafter"/>
</dbReference>
<dbReference type="PRINTS" id="PR00119">
    <property type="entry name" value="CATATPASE"/>
</dbReference>
<dbReference type="PANTHER" id="PTHR43520:SF8">
    <property type="entry name" value="P-TYPE CU(+) TRANSPORTER"/>
    <property type="match status" value="1"/>
</dbReference>
<evidence type="ECO:0000256" key="3">
    <source>
        <dbReference type="ARBA" id="ARBA00012517"/>
    </source>
</evidence>
<dbReference type="NCBIfam" id="TIGR01494">
    <property type="entry name" value="ATPase_P-type"/>
    <property type="match status" value="1"/>
</dbReference>
<dbReference type="InterPro" id="IPR001757">
    <property type="entry name" value="P_typ_ATPase"/>
</dbReference>
<organism evidence="16 17">
    <name type="scientific">Calditerrivibrio nitroreducens</name>
    <dbReference type="NCBI Taxonomy" id="477976"/>
    <lineage>
        <taxon>Bacteria</taxon>
        <taxon>Pseudomonadati</taxon>
        <taxon>Deferribacterota</taxon>
        <taxon>Deferribacteres</taxon>
        <taxon>Deferribacterales</taxon>
        <taxon>Calditerrivibrionaceae</taxon>
    </lineage>
</organism>
<protein>
    <recommendedName>
        <fullName evidence="3">P-type Cu(+) transporter</fullName>
        <ecNumber evidence="3">7.2.2.8</ecNumber>
    </recommendedName>
</protein>
<keyword evidence="7 14" id="KW-0479">Metal-binding</keyword>
<dbReference type="EC" id="7.2.2.8" evidence="3"/>
<name>A0A2J6WI87_9BACT</name>
<dbReference type="Gene3D" id="2.70.150.10">
    <property type="entry name" value="Calcium-transporting ATPase, cytoplasmic transduction domain A"/>
    <property type="match status" value="1"/>
</dbReference>
<keyword evidence="13 14" id="KW-0472">Membrane</keyword>
<evidence type="ECO:0000256" key="7">
    <source>
        <dbReference type="ARBA" id="ARBA00022723"/>
    </source>
</evidence>
<dbReference type="CDD" id="cd02094">
    <property type="entry name" value="P-type_ATPase_Cu-like"/>
    <property type="match status" value="1"/>
</dbReference>
<feature type="transmembrane region" description="Helical" evidence="14">
    <location>
        <begin position="83"/>
        <end position="107"/>
    </location>
</feature>
<keyword evidence="5 14" id="KW-1003">Cell membrane</keyword>
<dbReference type="GO" id="GO:0005507">
    <property type="term" value="F:copper ion binding"/>
    <property type="evidence" value="ECO:0007669"/>
    <property type="project" value="TreeGrafter"/>
</dbReference>
<dbReference type="InterPro" id="IPR008250">
    <property type="entry name" value="ATPase_P-typ_transduc_dom_A_sf"/>
</dbReference>
<dbReference type="Gene3D" id="3.30.70.100">
    <property type="match status" value="1"/>
</dbReference>
<dbReference type="PRINTS" id="PR00942">
    <property type="entry name" value="CUATPASEI"/>
</dbReference>
<dbReference type="InterPro" id="IPR027256">
    <property type="entry name" value="P-typ_ATPase_IB"/>
</dbReference>
<feature type="transmembrane region" description="Helical" evidence="14">
    <location>
        <begin position="356"/>
        <end position="376"/>
    </location>
</feature>
<dbReference type="Pfam" id="PF00403">
    <property type="entry name" value="HMA"/>
    <property type="match status" value="1"/>
</dbReference>
<proteinExistence type="inferred from homology"/>
<dbReference type="SUPFAM" id="SSF81665">
    <property type="entry name" value="Calcium ATPase, transmembrane domain M"/>
    <property type="match status" value="1"/>
</dbReference>
<dbReference type="InterPro" id="IPR036412">
    <property type="entry name" value="HAD-like_sf"/>
</dbReference>
<dbReference type="GO" id="GO:0140581">
    <property type="term" value="F:P-type monovalent copper transporter activity"/>
    <property type="evidence" value="ECO:0007669"/>
    <property type="project" value="UniProtKB-EC"/>
</dbReference>
<keyword evidence="10" id="KW-1278">Translocase</keyword>
<dbReference type="Gene3D" id="3.40.50.1000">
    <property type="entry name" value="HAD superfamily/HAD-like"/>
    <property type="match status" value="1"/>
</dbReference>
<dbReference type="Pfam" id="PF00702">
    <property type="entry name" value="Hydrolase"/>
    <property type="match status" value="1"/>
</dbReference>
<keyword evidence="4" id="KW-0813">Transport</keyword>
<dbReference type="GO" id="GO:0005886">
    <property type="term" value="C:plasma membrane"/>
    <property type="evidence" value="ECO:0007669"/>
    <property type="project" value="UniProtKB-SubCell"/>
</dbReference>
<evidence type="ECO:0000256" key="10">
    <source>
        <dbReference type="ARBA" id="ARBA00022967"/>
    </source>
</evidence>
<dbReference type="NCBIfam" id="TIGR01512">
    <property type="entry name" value="ATPase-IB2_Cd"/>
    <property type="match status" value="1"/>
</dbReference>
<keyword evidence="6 14" id="KW-0812">Transmembrane</keyword>
<dbReference type="InterPro" id="IPR023298">
    <property type="entry name" value="ATPase_P-typ_TM_dom_sf"/>
</dbReference>
<evidence type="ECO:0000256" key="14">
    <source>
        <dbReference type="RuleBase" id="RU362081"/>
    </source>
</evidence>
<accession>A0A2J6WI87</accession>
<comment type="subcellular location">
    <subcellularLocation>
        <location evidence="1">Cell membrane</location>
        <topology evidence="1">Multi-pass membrane protein</topology>
    </subcellularLocation>
</comment>
<dbReference type="GO" id="GO:0016887">
    <property type="term" value="F:ATP hydrolysis activity"/>
    <property type="evidence" value="ECO:0007669"/>
    <property type="project" value="InterPro"/>
</dbReference>
<dbReference type="GO" id="GO:0005524">
    <property type="term" value="F:ATP binding"/>
    <property type="evidence" value="ECO:0007669"/>
    <property type="project" value="UniProtKB-UniRule"/>
</dbReference>
<keyword evidence="11 14" id="KW-1133">Transmembrane helix</keyword>
<dbReference type="EMBL" id="PNIN01000058">
    <property type="protein sequence ID" value="PMP70106.1"/>
    <property type="molecule type" value="Genomic_DNA"/>
</dbReference>
<dbReference type="InterPro" id="IPR006121">
    <property type="entry name" value="HMA_dom"/>
</dbReference>
<keyword evidence="8 14" id="KW-0547">Nucleotide-binding</keyword>
<evidence type="ECO:0000256" key="5">
    <source>
        <dbReference type="ARBA" id="ARBA00022475"/>
    </source>
</evidence>
<feature type="transmembrane region" description="Helical" evidence="14">
    <location>
        <begin position="331"/>
        <end position="350"/>
    </location>
</feature>
<evidence type="ECO:0000256" key="6">
    <source>
        <dbReference type="ARBA" id="ARBA00022692"/>
    </source>
</evidence>
<dbReference type="CDD" id="cd00371">
    <property type="entry name" value="HMA"/>
    <property type="match status" value="1"/>
</dbReference>
<dbReference type="Gene3D" id="3.40.1110.10">
    <property type="entry name" value="Calcium-transporting ATPase, cytoplasmic domain N"/>
    <property type="match status" value="1"/>
</dbReference>
<feature type="transmembrane region" description="Helical" evidence="14">
    <location>
        <begin position="149"/>
        <end position="170"/>
    </location>
</feature>
<dbReference type="FunFam" id="3.30.70.100:FF:000005">
    <property type="entry name" value="Copper-exporting P-type ATPase A"/>
    <property type="match status" value="1"/>
</dbReference>
<dbReference type="PROSITE" id="PS01047">
    <property type="entry name" value="HMA_1"/>
    <property type="match status" value="1"/>
</dbReference>
<dbReference type="InterPro" id="IPR017969">
    <property type="entry name" value="Heavy-metal-associated_CS"/>
</dbReference>
<dbReference type="Proteomes" id="UP000242881">
    <property type="component" value="Unassembled WGS sequence"/>
</dbReference>
<dbReference type="NCBIfam" id="TIGR01525">
    <property type="entry name" value="ATPase-IB_hvy"/>
    <property type="match status" value="1"/>
</dbReference>
<dbReference type="InterPro" id="IPR023299">
    <property type="entry name" value="ATPase_P-typ_cyto_dom_N"/>
</dbReference>
<keyword evidence="12" id="KW-0406">Ion transport</keyword>
<sequence length="708" mass="77271">MVKNVKLSISGMTCAACSGRIEKKLKRTDGVLNVSVNLPLQTGEVVFDETKIQLDKIIKIIEDLGYGAKLFNKNLNEESFEKWILIKIIVGFIFSTPLFLGMIFHLLHISSAEFLMNPYVQLILATPVQFYCGFQFYKGAYHNLKTGGANMDLLVALGTSTAYIFSVFNIFKGGDLYFETSAILITLVLFGKYMEAKATGKASDAIKKLIDYAPKKAKVIKDGIIYEIDIKDIKVGDLLLVGSGDKVPVDGEIVEGKGLIDESMITGESLPIDKTVGDRVIGGTINKHYIFKMIASTTSEGTILSQIIRLIENVQTSKAPIQRFADKVSNIFVPSVVGVSILTFLGWYTYSHNLSTALINAVAVLVISCPCALGLATPTSIMVSSGVSAKKGILFKDAAAIENINKIKAIIFDKTGTITTGKIYVKKFQSTGVLDENLLFSLVKKVESHSSHPLASAIVEYISNKSSLLMDDIDVLDIEEKSGSGMRGYWFGKELFVGKPYTPIEEEPGSIVAIYIEGRLEGYFLLQDQLKDDAADVVGRFMKDGVEVFLLTGDNRKTADFFAEKIGLDRNNVISEVLPSEKAEYVSKIREKKEFVAMVGDGINDAPALATADIAIAMGNGTDIAIESASVVVMRGDLGAVYNAFKIGEYTLKNIKQNLFWALFYNSLGIPLAAFGFLNPIIAGTAMAFSSVSVVSNALRLRKMKLIY</sequence>
<dbReference type="SUPFAM" id="SSF81653">
    <property type="entry name" value="Calcium ATPase, transduction domain A"/>
    <property type="match status" value="1"/>
</dbReference>
<dbReference type="SUPFAM" id="SSF55008">
    <property type="entry name" value="HMA, heavy metal-associated domain"/>
    <property type="match status" value="1"/>
</dbReference>
<dbReference type="PROSITE" id="PS50846">
    <property type="entry name" value="HMA_2"/>
    <property type="match status" value="1"/>
</dbReference>
<reference evidence="16 17" key="1">
    <citation type="submission" date="2018-01" db="EMBL/GenBank/DDBJ databases">
        <title>Metagenomic assembled genomes from two thermal pools in the Uzon Caldera, Kamchatka, Russia.</title>
        <authorList>
            <person name="Wilkins L."/>
            <person name="Ettinger C."/>
        </authorList>
    </citation>
    <scope>NUCLEOTIDE SEQUENCE [LARGE SCALE GENOMIC DNA]</scope>
    <source>
        <strain evidence="16">ZAV-05</strain>
    </source>
</reference>
<evidence type="ECO:0000313" key="17">
    <source>
        <dbReference type="Proteomes" id="UP000242881"/>
    </source>
</evidence>
<dbReference type="Pfam" id="PF00122">
    <property type="entry name" value="E1-E2_ATPase"/>
    <property type="match status" value="1"/>
</dbReference>
<evidence type="ECO:0000259" key="15">
    <source>
        <dbReference type="PROSITE" id="PS50846"/>
    </source>
</evidence>
<feature type="transmembrane region" description="Helical" evidence="14">
    <location>
        <begin position="119"/>
        <end position="137"/>
    </location>
</feature>
<feature type="transmembrane region" description="Helical" evidence="14">
    <location>
        <begin position="176"/>
        <end position="194"/>
    </location>
</feature>
<keyword evidence="9 14" id="KW-0067">ATP-binding</keyword>
<evidence type="ECO:0000256" key="9">
    <source>
        <dbReference type="ARBA" id="ARBA00022840"/>
    </source>
</evidence>
<dbReference type="PANTHER" id="PTHR43520">
    <property type="entry name" value="ATP7, ISOFORM B"/>
    <property type="match status" value="1"/>
</dbReference>
<evidence type="ECO:0000256" key="4">
    <source>
        <dbReference type="ARBA" id="ARBA00022448"/>
    </source>
</evidence>
<evidence type="ECO:0000256" key="2">
    <source>
        <dbReference type="ARBA" id="ARBA00006024"/>
    </source>
</evidence>
<dbReference type="PROSITE" id="PS00154">
    <property type="entry name" value="ATPASE_E1_E2"/>
    <property type="match status" value="1"/>
</dbReference>
<dbReference type="SUPFAM" id="SSF56784">
    <property type="entry name" value="HAD-like"/>
    <property type="match status" value="1"/>
</dbReference>
<evidence type="ECO:0000256" key="11">
    <source>
        <dbReference type="ARBA" id="ARBA00022989"/>
    </source>
</evidence>
<evidence type="ECO:0000256" key="12">
    <source>
        <dbReference type="ARBA" id="ARBA00023065"/>
    </source>
</evidence>
<dbReference type="FunFam" id="2.70.150.10:FF:000020">
    <property type="entry name" value="Copper-exporting P-type ATPase A"/>
    <property type="match status" value="1"/>
</dbReference>
<dbReference type="InterPro" id="IPR036163">
    <property type="entry name" value="HMA_dom_sf"/>
</dbReference>
<comment type="caution">
    <text evidence="16">The sequence shown here is derived from an EMBL/GenBank/DDBJ whole genome shotgun (WGS) entry which is preliminary data.</text>
</comment>
<dbReference type="InterPro" id="IPR059000">
    <property type="entry name" value="ATPase_P-type_domA"/>
</dbReference>
<evidence type="ECO:0000256" key="1">
    <source>
        <dbReference type="ARBA" id="ARBA00004651"/>
    </source>
</evidence>
<dbReference type="GO" id="GO:0055070">
    <property type="term" value="P:copper ion homeostasis"/>
    <property type="evidence" value="ECO:0007669"/>
    <property type="project" value="TreeGrafter"/>
</dbReference>
<comment type="similarity">
    <text evidence="2 14">Belongs to the cation transport ATPase (P-type) (TC 3.A.3) family. Type IB subfamily.</text>
</comment>
<gene>
    <name evidence="16" type="ORF">C0187_06035</name>
</gene>
<feature type="domain" description="HMA" evidence="15">
    <location>
        <begin position="3"/>
        <end position="69"/>
    </location>
</feature>
<evidence type="ECO:0000313" key="16">
    <source>
        <dbReference type="EMBL" id="PMP70106.1"/>
    </source>
</evidence>
<dbReference type="InterPro" id="IPR023214">
    <property type="entry name" value="HAD_sf"/>
</dbReference>
<evidence type="ECO:0000256" key="8">
    <source>
        <dbReference type="ARBA" id="ARBA00022741"/>
    </source>
</evidence>
<feature type="transmembrane region" description="Helical" evidence="14">
    <location>
        <begin position="681"/>
        <end position="699"/>
    </location>
</feature>
<dbReference type="InterPro" id="IPR018303">
    <property type="entry name" value="ATPase_P-typ_P_site"/>
</dbReference>
<dbReference type="AlphaFoldDB" id="A0A2J6WI87"/>
<evidence type="ECO:0000256" key="13">
    <source>
        <dbReference type="ARBA" id="ARBA00023136"/>
    </source>
</evidence>
<dbReference type="PRINTS" id="PR00943">
    <property type="entry name" value="CUATPASE"/>
</dbReference>
<feature type="transmembrane region" description="Helical" evidence="14">
    <location>
        <begin position="659"/>
        <end position="675"/>
    </location>
</feature>
<dbReference type="NCBIfam" id="TIGR01511">
    <property type="entry name" value="ATPase-IB1_Cu"/>
    <property type="match status" value="1"/>
</dbReference>